<dbReference type="GO" id="GO:0009311">
    <property type="term" value="P:oligosaccharide metabolic process"/>
    <property type="evidence" value="ECO:0007669"/>
    <property type="project" value="InterPro"/>
</dbReference>
<name>A0A4Q2KA42_9FIRM</name>
<evidence type="ECO:0000256" key="2">
    <source>
        <dbReference type="ARBA" id="ARBA00022801"/>
    </source>
</evidence>
<dbReference type="GO" id="GO:0006487">
    <property type="term" value="P:protein N-linked glycosylation"/>
    <property type="evidence" value="ECO:0007669"/>
    <property type="project" value="TreeGrafter"/>
</dbReference>
<dbReference type="InterPro" id="IPR008928">
    <property type="entry name" value="6-hairpin_glycosidase_sf"/>
</dbReference>
<dbReference type="RefSeq" id="WP_129224248.1">
    <property type="nucleotide sequence ID" value="NZ_SDOZ01000002.1"/>
</dbReference>
<dbReference type="PANTHER" id="PTHR10412">
    <property type="entry name" value="MANNOSYL-OLIGOSACCHARIDE GLUCOSIDASE"/>
    <property type="match status" value="1"/>
</dbReference>
<dbReference type="Pfam" id="PF22422">
    <property type="entry name" value="MGH1-like_GH"/>
    <property type="match status" value="1"/>
</dbReference>
<keyword evidence="6" id="KW-1185">Reference proteome</keyword>
<evidence type="ECO:0000313" key="5">
    <source>
        <dbReference type="EMBL" id="RXZ61498.1"/>
    </source>
</evidence>
<dbReference type="InterPro" id="IPR054491">
    <property type="entry name" value="MGH1-like_GH"/>
</dbReference>
<evidence type="ECO:0000313" key="6">
    <source>
        <dbReference type="Proteomes" id="UP000291269"/>
    </source>
</evidence>
<comment type="caution">
    <text evidence="5">The sequence shown here is derived from an EMBL/GenBank/DDBJ whole genome shotgun (WGS) entry which is preliminary data.</text>
</comment>
<dbReference type="GO" id="GO:0004573">
    <property type="term" value="F:Glc3Man9GlcNAc2 oligosaccharide glucosidase activity"/>
    <property type="evidence" value="ECO:0007669"/>
    <property type="project" value="InterPro"/>
</dbReference>
<organism evidence="5 6">
    <name type="scientific">Candidatus Borkfalkia ceftriaxoniphila</name>
    <dbReference type="NCBI Taxonomy" id="2508949"/>
    <lineage>
        <taxon>Bacteria</taxon>
        <taxon>Bacillati</taxon>
        <taxon>Bacillota</taxon>
        <taxon>Clostridia</taxon>
        <taxon>Christensenellales</taxon>
        <taxon>Christensenellaceae</taxon>
        <taxon>Candidatus Borkfalkia</taxon>
    </lineage>
</organism>
<accession>A0A4Q2KA42</accession>
<dbReference type="Gene3D" id="1.50.10.10">
    <property type="match status" value="1"/>
</dbReference>
<keyword evidence="2" id="KW-0378">Hydrolase</keyword>
<dbReference type="OrthoDB" id="9798687at2"/>
<evidence type="ECO:0000256" key="3">
    <source>
        <dbReference type="ARBA" id="ARBA00023295"/>
    </source>
</evidence>
<dbReference type="InterPro" id="IPR012341">
    <property type="entry name" value="6hp_glycosidase-like_sf"/>
</dbReference>
<proteinExistence type="inferred from homology"/>
<comment type="similarity">
    <text evidence="1">Belongs to the glycosyl hydrolase 63 family.</text>
</comment>
<gene>
    <name evidence="5" type="ORF">ESZ91_03650</name>
</gene>
<dbReference type="Proteomes" id="UP000291269">
    <property type="component" value="Unassembled WGS sequence"/>
</dbReference>
<keyword evidence="3" id="KW-0326">Glycosidase</keyword>
<feature type="domain" description="Mannosylglycerate hydrolase MGH1-like glycoside hydrolase" evidence="4">
    <location>
        <begin position="179"/>
        <end position="392"/>
    </location>
</feature>
<sequence length="421" mass="49016">MHDDFKVVKSFIRGNALKMLKEGNGVFKHPFIDPGAGYENNLWDWDSYWSACALFGYCEYFKKYRDFDYQHTKERVVCHAKGNILNFFDLQQKDGFIAMVTTADGLFSSLLKDEHAAGKKVNQHKPFLCKGVYNASVYSEDFFWFETEPLARYLRFYEQNQYDEKSGLFFWRNDQMIGIDNNPTVFGMPEDSVADIYLNCFLYTEFVAMANICKARGEDDSQYLKKAERLKESIRRELYDRRDGLYYSAFIDVKTRKTEIFHHGVGAFWHSVPLKVRLWACFLPVMCGIADEAQAKTMIERHYLDGNFCCDYGIRTLARDEKMYNTEKSSNPSNWLGAVWIIANYCTYRTLLAAGREDLAREMTEKTVALLAKDIREHGAMSESYVPETGEPMMYGGFLNWDVLVINMIKDYEYGGSERIF</sequence>
<reference evidence="5 6" key="1">
    <citation type="journal article" date="2019" name="Gut">
        <title>Antibiotics-induced monodominance of a novel gut bacterial order.</title>
        <authorList>
            <person name="Hildebrand F."/>
            <person name="Moitinho-Silva L."/>
            <person name="Blasche S."/>
            <person name="Jahn M.T."/>
            <person name="Gossmann T.I."/>
            <person name="Heuerta-Cepas J."/>
            <person name="Hercog R."/>
            <person name="Luetge M."/>
            <person name="Bahram M."/>
            <person name="Pryszlak A."/>
            <person name="Alves R.J."/>
            <person name="Waszak S.M."/>
            <person name="Zhu A."/>
            <person name="Ye L."/>
            <person name="Costea P.I."/>
            <person name="Aalvink S."/>
            <person name="Belzer C."/>
            <person name="Forslund S.K."/>
            <person name="Sunagawa S."/>
            <person name="Hentschel U."/>
            <person name="Merten C."/>
            <person name="Patil K.R."/>
            <person name="Benes V."/>
            <person name="Bork P."/>
        </authorList>
    </citation>
    <scope>NUCLEOTIDE SEQUENCE [LARGE SCALE GENOMIC DNA]</scope>
    <source>
        <strain evidence="5 6">HDS1380</strain>
    </source>
</reference>
<dbReference type="AlphaFoldDB" id="A0A4Q2KA42"/>
<dbReference type="SUPFAM" id="SSF48208">
    <property type="entry name" value="Six-hairpin glycosidases"/>
    <property type="match status" value="1"/>
</dbReference>
<dbReference type="InterPro" id="IPR004888">
    <property type="entry name" value="Glycoside_hydrolase_63"/>
</dbReference>
<evidence type="ECO:0000256" key="1">
    <source>
        <dbReference type="ARBA" id="ARBA00010833"/>
    </source>
</evidence>
<evidence type="ECO:0000259" key="4">
    <source>
        <dbReference type="Pfam" id="PF22422"/>
    </source>
</evidence>
<dbReference type="EMBL" id="SDOZ01000002">
    <property type="protein sequence ID" value="RXZ61498.1"/>
    <property type="molecule type" value="Genomic_DNA"/>
</dbReference>
<dbReference type="PANTHER" id="PTHR10412:SF11">
    <property type="entry name" value="MANNOSYL-OLIGOSACCHARIDE GLUCOSIDASE"/>
    <property type="match status" value="1"/>
</dbReference>
<protein>
    <submittedName>
        <fullName evidence="5">Trehalase / alfa-L-rhamnosidase / mannosyl oligosaccharide glucosidase</fullName>
    </submittedName>
</protein>